<evidence type="ECO:0000259" key="4">
    <source>
        <dbReference type="PROSITE" id="PS01124"/>
    </source>
</evidence>
<dbReference type="Gene3D" id="1.10.10.60">
    <property type="entry name" value="Homeodomain-like"/>
    <property type="match status" value="1"/>
</dbReference>
<keyword evidence="2" id="KW-0238">DNA-binding</keyword>
<evidence type="ECO:0000256" key="1">
    <source>
        <dbReference type="ARBA" id="ARBA00023015"/>
    </source>
</evidence>
<dbReference type="PANTHER" id="PTHR46796">
    <property type="entry name" value="HTH-TYPE TRANSCRIPTIONAL ACTIVATOR RHAS-RELATED"/>
    <property type="match status" value="1"/>
</dbReference>
<feature type="domain" description="HTH araC/xylS-type" evidence="4">
    <location>
        <begin position="173"/>
        <end position="271"/>
    </location>
</feature>
<evidence type="ECO:0000313" key="5">
    <source>
        <dbReference type="EMBL" id="MDI9860912.1"/>
    </source>
</evidence>
<keyword evidence="1" id="KW-0805">Transcription regulation</keyword>
<sequence>MKAENENKKRASITYSCYYKQSREGEQFVPDHVLSYQITGTSILSDGNSQYESGEGTFRFIRRNQLLKFSKHPPVDGEYQSLSILFTQETLKSFSLAYEVLSEQKPHDQFIFSLQTNSLLQSYANSLLTYRQSTILENAQMVDIKLHEGILLLLQTNPALKDILFDFNDPHKIDLESFMNKNYHFNVHLERFAYLTGRSLATFKRDFEKVFGVSPRHWLQQKRLKEAYYLIHEKGKIASDIYLDLGFEDLSHFSFAFKKAYGVAPTKLISFQDKSLHSSN</sequence>
<dbReference type="Proteomes" id="UP001236507">
    <property type="component" value="Unassembled WGS sequence"/>
</dbReference>
<dbReference type="SMART" id="SM00342">
    <property type="entry name" value="HTH_ARAC"/>
    <property type="match status" value="1"/>
</dbReference>
<dbReference type="PROSITE" id="PS01124">
    <property type="entry name" value="HTH_ARAC_FAMILY_2"/>
    <property type="match status" value="1"/>
</dbReference>
<protein>
    <submittedName>
        <fullName evidence="5">AraC family transcriptional regulator</fullName>
    </submittedName>
</protein>
<name>A0ABT6YBF2_9BACT</name>
<dbReference type="RefSeq" id="WP_283345482.1">
    <property type="nucleotide sequence ID" value="NZ_JASHIF010000014.1"/>
</dbReference>
<keyword evidence="3" id="KW-0804">Transcription</keyword>
<dbReference type="Pfam" id="PF12833">
    <property type="entry name" value="HTH_18"/>
    <property type="match status" value="1"/>
</dbReference>
<accession>A0ABT6YBF2</accession>
<reference evidence="5 6" key="1">
    <citation type="submission" date="2023-05" db="EMBL/GenBank/DDBJ databases">
        <title>Novel species of genus Flectobacillus isolated from stream in China.</title>
        <authorList>
            <person name="Lu H."/>
        </authorList>
    </citation>
    <scope>NUCLEOTIDE SEQUENCE [LARGE SCALE GENOMIC DNA]</scope>
    <source>
        <strain evidence="5 6">KCTC 42575</strain>
    </source>
</reference>
<dbReference type="InterPro" id="IPR054015">
    <property type="entry name" value="ExsA-like_N"/>
</dbReference>
<dbReference type="Pfam" id="PF22200">
    <property type="entry name" value="ExsA_N"/>
    <property type="match status" value="1"/>
</dbReference>
<evidence type="ECO:0000256" key="2">
    <source>
        <dbReference type="ARBA" id="ARBA00023125"/>
    </source>
</evidence>
<dbReference type="SUPFAM" id="SSF46689">
    <property type="entry name" value="Homeodomain-like"/>
    <property type="match status" value="2"/>
</dbReference>
<evidence type="ECO:0000313" key="6">
    <source>
        <dbReference type="Proteomes" id="UP001236507"/>
    </source>
</evidence>
<proteinExistence type="predicted"/>
<organism evidence="5 6">
    <name type="scientific">Flectobacillus roseus</name>
    <dbReference type="NCBI Taxonomy" id="502259"/>
    <lineage>
        <taxon>Bacteria</taxon>
        <taxon>Pseudomonadati</taxon>
        <taxon>Bacteroidota</taxon>
        <taxon>Cytophagia</taxon>
        <taxon>Cytophagales</taxon>
        <taxon>Flectobacillaceae</taxon>
        <taxon>Flectobacillus</taxon>
    </lineage>
</organism>
<dbReference type="InterPro" id="IPR050204">
    <property type="entry name" value="AraC_XylS_family_regulators"/>
</dbReference>
<evidence type="ECO:0000256" key="3">
    <source>
        <dbReference type="ARBA" id="ARBA00023163"/>
    </source>
</evidence>
<dbReference type="InterPro" id="IPR009057">
    <property type="entry name" value="Homeodomain-like_sf"/>
</dbReference>
<comment type="caution">
    <text evidence="5">The sequence shown here is derived from an EMBL/GenBank/DDBJ whole genome shotgun (WGS) entry which is preliminary data.</text>
</comment>
<dbReference type="InterPro" id="IPR018060">
    <property type="entry name" value="HTH_AraC"/>
</dbReference>
<gene>
    <name evidence="5" type="ORF">QM524_16980</name>
</gene>
<keyword evidence="6" id="KW-1185">Reference proteome</keyword>
<dbReference type="EMBL" id="JASHIF010000014">
    <property type="protein sequence ID" value="MDI9860912.1"/>
    <property type="molecule type" value="Genomic_DNA"/>
</dbReference>